<dbReference type="PROSITE" id="PS50206">
    <property type="entry name" value="RHODANESE_3"/>
    <property type="match status" value="1"/>
</dbReference>
<dbReference type="SUPFAM" id="SSF52821">
    <property type="entry name" value="Rhodanese/Cell cycle control phosphatase"/>
    <property type="match status" value="1"/>
</dbReference>
<dbReference type="Pfam" id="PF00581">
    <property type="entry name" value="Rhodanese"/>
    <property type="match status" value="1"/>
</dbReference>
<evidence type="ECO:0000256" key="1">
    <source>
        <dbReference type="SAM" id="SignalP"/>
    </source>
</evidence>
<keyword evidence="1" id="KW-0732">Signal</keyword>
<accession>A0A934V8D5</accession>
<evidence type="ECO:0000313" key="3">
    <source>
        <dbReference type="EMBL" id="MBK1817147.1"/>
    </source>
</evidence>
<protein>
    <submittedName>
        <fullName evidence="3">Rhodanese-like domain-containing protein</fullName>
    </submittedName>
</protein>
<evidence type="ECO:0000313" key="4">
    <source>
        <dbReference type="Proteomes" id="UP000600139"/>
    </source>
</evidence>
<dbReference type="PROSITE" id="PS51257">
    <property type="entry name" value="PROKAR_LIPOPROTEIN"/>
    <property type="match status" value="1"/>
</dbReference>
<dbReference type="InterPro" id="IPR036873">
    <property type="entry name" value="Rhodanese-like_dom_sf"/>
</dbReference>
<feature type="domain" description="Rhodanese" evidence="2">
    <location>
        <begin position="63"/>
        <end position="159"/>
    </location>
</feature>
<comment type="caution">
    <text evidence="3">The sequence shown here is derived from an EMBL/GenBank/DDBJ whole genome shotgun (WGS) entry which is preliminary data.</text>
</comment>
<evidence type="ECO:0000259" key="2">
    <source>
        <dbReference type="PROSITE" id="PS50206"/>
    </source>
</evidence>
<dbReference type="SMART" id="SM00450">
    <property type="entry name" value="RHOD"/>
    <property type="match status" value="1"/>
</dbReference>
<dbReference type="EMBL" id="JAENIK010000012">
    <property type="protein sequence ID" value="MBK1817147.1"/>
    <property type="molecule type" value="Genomic_DNA"/>
</dbReference>
<feature type="signal peptide" evidence="1">
    <location>
        <begin position="1"/>
        <end position="19"/>
    </location>
</feature>
<keyword evidence="4" id="KW-1185">Reference proteome</keyword>
<sequence length="159" mass="17167">MLRSIWLVVPVTLAMVSCATPVRKAHESKEEHSVKKTAPKPVRMNGRGKITSVSLTDAFTLQQSDKALILDARPGFFYGLGHLPGALSFPKSDCDALIEKHEGEIKAALAAKKTIIVYCTNLLCPDARTVATHLADSGYSSSVLTGGWESWKESGLPTE</sequence>
<feature type="chain" id="PRO_5037059740" evidence="1">
    <location>
        <begin position="20"/>
        <end position="159"/>
    </location>
</feature>
<gene>
    <name evidence="3" type="ORF">JIN84_16120</name>
</gene>
<dbReference type="RefSeq" id="WP_200352101.1">
    <property type="nucleotide sequence ID" value="NZ_BAABHZ010000001.1"/>
</dbReference>
<dbReference type="Gene3D" id="3.40.250.10">
    <property type="entry name" value="Rhodanese-like domain"/>
    <property type="match status" value="1"/>
</dbReference>
<dbReference type="InterPro" id="IPR001763">
    <property type="entry name" value="Rhodanese-like_dom"/>
</dbReference>
<name>A0A934V8D5_9BACT</name>
<dbReference type="AlphaFoldDB" id="A0A934V8D5"/>
<dbReference type="CDD" id="cd00158">
    <property type="entry name" value="RHOD"/>
    <property type="match status" value="1"/>
</dbReference>
<dbReference type="Proteomes" id="UP000600139">
    <property type="component" value="Unassembled WGS sequence"/>
</dbReference>
<organism evidence="3 4">
    <name type="scientific">Luteolibacter yonseiensis</name>
    <dbReference type="NCBI Taxonomy" id="1144680"/>
    <lineage>
        <taxon>Bacteria</taxon>
        <taxon>Pseudomonadati</taxon>
        <taxon>Verrucomicrobiota</taxon>
        <taxon>Verrucomicrobiia</taxon>
        <taxon>Verrucomicrobiales</taxon>
        <taxon>Verrucomicrobiaceae</taxon>
        <taxon>Luteolibacter</taxon>
    </lineage>
</organism>
<reference evidence="3" key="1">
    <citation type="submission" date="2021-01" db="EMBL/GenBank/DDBJ databases">
        <title>Modified the classification status of verrucomicrobia.</title>
        <authorList>
            <person name="Feng X."/>
        </authorList>
    </citation>
    <scope>NUCLEOTIDE SEQUENCE</scope>
    <source>
        <strain evidence="3">JCM 18052</strain>
    </source>
</reference>
<proteinExistence type="predicted"/>